<organism evidence="2 3">
    <name type="scientific">Catenulispora yoronensis</name>
    <dbReference type="NCBI Taxonomy" id="450799"/>
    <lineage>
        <taxon>Bacteria</taxon>
        <taxon>Bacillati</taxon>
        <taxon>Actinomycetota</taxon>
        <taxon>Actinomycetes</taxon>
        <taxon>Catenulisporales</taxon>
        <taxon>Catenulisporaceae</taxon>
        <taxon>Catenulispora</taxon>
    </lineage>
</organism>
<evidence type="ECO:0000256" key="1">
    <source>
        <dbReference type="SAM" id="MobiDB-lite"/>
    </source>
</evidence>
<gene>
    <name evidence="2" type="ORF">GCM10009839_22070</name>
</gene>
<proteinExistence type="predicted"/>
<keyword evidence="3" id="KW-1185">Reference proteome</keyword>
<accession>A0ABN2TYC1</accession>
<evidence type="ECO:0000313" key="3">
    <source>
        <dbReference type="Proteomes" id="UP001500751"/>
    </source>
</evidence>
<evidence type="ECO:0000313" key="2">
    <source>
        <dbReference type="EMBL" id="GAA2023965.1"/>
    </source>
</evidence>
<reference evidence="2 3" key="1">
    <citation type="journal article" date="2019" name="Int. J. Syst. Evol. Microbiol.">
        <title>The Global Catalogue of Microorganisms (GCM) 10K type strain sequencing project: providing services to taxonomists for standard genome sequencing and annotation.</title>
        <authorList>
            <consortium name="The Broad Institute Genomics Platform"/>
            <consortium name="The Broad Institute Genome Sequencing Center for Infectious Disease"/>
            <person name="Wu L."/>
            <person name="Ma J."/>
        </authorList>
    </citation>
    <scope>NUCLEOTIDE SEQUENCE [LARGE SCALE GENOMIC DNA]</scope>
    <source>
        <strain evidence="2 3">JCM 16014</strain>
    </source>
</reference>
<sequence>MIQRKNQKIIQNAFSSGWSIGAAPLSSSKPPLKTEARSERRDARAVRGIRVDQRKPQTRAAYAAVSVRGGGADEFPGVLMDRVADRDENAR</sequence>
<dbReference type="Proteomes" id="UP001500751">
    <property type="component" value="Unassembled WGS sequence"/>
</dbReference>
<name>A0ABN2TYC1_9ACTN</name>
<feature type="region of interest" description="Disordered" evidence="1">
    <location>
        <begin position="20"/>
        <end position="46"/>
    </location>
</feature>
<feature type="compositionally biased region" description="Basic and acidic residues" evidence="1">
    <location>
        <begin position="32"/>
        <end position="46"/>
    </location>
</feature>
<protein>
    <submittedName>
        <fullName evidence="2">Uncharacterized protein</fullName>
    </submittedName>
</protein>
<dbReference type="EMBL" id="BAAAQN010000009">
    <property type="protein sequence ID" value="GAA2023965.1"/>
    <property type="molecule type" value="Genomic_DNA"/>
</dbReference>
<comment type="caution">
    <text evidence="2">The sequence shown here is derived from an EMBL/GenBank/DDBJ whole genome shotgun (WGS) entry which is preliminary data.</text>
</comment>